<dbReference type="Pfam" id="PF05685">
    <property type="entry name" value="Uma2"/>
    <property type="match status" value="1"/>
</dbReference>
<keyword evidence="3" id="KW-0540">Nuclease</keyword>
<accession>A0A545AU99</accession>
<dbReference type="PANTHER" id="PTHR35400">
    <property type="entry name" value="SLR1083 PROTEIN"/>
    <property type="match status" value="1"/>
</dbReference>
<dbReference type="InParanoid" id="A0A545AU99"/>
<dbReference type="OrthoDB" id="9799703at2"/>
<sequence>MDLPPNRKQVSPTSAPAPVYGPATLDQFDLLPEDNTHRYELIDGRILVSSRPRANHQVVLVELLVALRQALPAGYLVVPEVEVEFDDRHQCTVPDLLVIRPGVDRDVARFFSRDLALSIEIVSPGSKRLDRQTKRRIYAEGQIPAYWVVETDPFSITIHQLVDGWYQLAQVFDGDELVVTGAIEMKLDLSAARRATLDD</sequence>
<dbReference type="RefSeq" id="WP_142704351.1">
    <property type="nucleotide sequence ID" value="NZ_VIRS01000006.1"/>
</dbReference>
<dbReference type="InterPro" id="IPR008538">
    <property type="entry name" value="Uma2"/>
</dbReference>
<dbReference type="SUPFAM" id="SSF52980">
    <property type="entry name" value="Restriction endonuclease-like"/>
    <property type="match status" value="1"/>
</dbReference>
<protein>
    <submittedName>
        <fullName evidence="3">Uma2 family endonuclease</fullName>
    </submittedName>
</protein>
<dbReference type="GO" id="GO:0004519">
    <property type="term" value="F:endonuclease activity"/>
    <property type="evidence" value="ECO:0007669"/>
    <property type="project" value="UniProtKB-KW"/>
</dbReference>
<keyword evidence="4" id="KW-1185">Reference proteome</keyword>
<proteinExistence type="predicted"/>
<evidence type="ECO:0000313" key="4">
    <source>
        <dbReference type="Proteomes" id="UP000317982"/>
    </source>
</evidence>
<feature type="domain" description="Putative restriction endonuclease" evidence="2">
    <location>
        <begin position="26"/>
        <end position="183"/>
    </location>
</feature>
<dbReference type="PANTHER" id="PTHR35400:SF3">
    <property type="entry name" value="SLL1072 PROTEIN"/>
    <property type="match status" value="1"/>
</dbReference>
<dbReference type="AlphaFoldDB" id="A0A545AU99"/>
<keyword evidence="3" id="KW-0378">Hydrolase</keyword>
<keyword evidence="3" id="KW-0255">Endonuclease</keyword>
<reference evidence="3 4" key="1">
    <citation type="submission" date="2019-07" db="EMBL/GenBank/DDBJ databases">
        <title>Cryptosporangium phraense sp. nov., isolated from plant litter.</title>
        <authorList>
            <person name="Suriyachadkun C."/>
        </authorList>
    </citation>
    <scope>NUCLEOTIDE SEQUENCE [LARGE SCALE GENOMIC DNA]</scope>
    <source>
        <strain evidence="3 4">A-T 5661</strain>
    </source>
</reference>
<organism evidence="3 4">
    <name type="scientific">Cryptosporangium phraense</name>
    <dbReference type="NCBI Taxonomy" id="2593070"/>
    <lineage>
        <taxon>Bacteria</taxon>
        <taxon>Bacillati</taxon>
        <taxon>Actinomycetota</taxon>
        <taxon>Actinomycetes</taxon>
        <taxon>Cryptosporangiales</taxon>
        <taxon>Cryptosporangiaceae</taxon>
        <taxon>Cryptosporangium</taxon>
    </lineage>
</organism>
<evidence type="ECO:0000259" key="2">
    <source>
        <dbReference type="Pfam" id="PF05685"/>
    </source>
</evidence>
<feature type="region of interest" description="Disordered" evidence="1">
    <location>
        <begin position="1"/>
        <end position="21"/>
    </location>
</feature>
<evidence type="ECO:0000256" key="1">
    <source>
        <dbReference type="SAM" id="MobiDB-lite"/>
    </source>
</evidence>
<evidence type="ECO:0000313" key="3">
    <source>
        <dbReference type="EMBL" id="TQS44902.1"/>
    </source>
</evidence>
<dbReference type="InterPro" id="IPR012296">
    <property type="entry name" value="Nuclease_put_TT1808"/>
</dbReference>
<dbReference type="EMBL" id="VIRS01000006">
    <property type="protein sequence ID" value="TQS44902.1"/>
    <property type="molecule type" value="Genomic_DNA"/>
</dbReference>
<name>A0A545AU99_9ACTN</name>
<dbReference type="Proteomes" id="UP000317982">
    <property type="component" value="Unassembled WGS sequence"/>
</dbReference>
<comment type="caution">
    <text evidence="3">The sequence shown here is derived from an EMBL/GenBank/DDBJ whole genome shotgun (WGS) entry which is preliminary data.</text>
</comment>
<dbReference type="Gene3D" id="3.90.1570.10">
    <property type="entry name" value="tt1808, chain A"/>
    <property type="match status" value="1"/>
</dbReference>
<dbReference type="CDD" id="cd06260">
    <property type="entry name" value="DUF820-like"/>
    <property type="match status" value="1"/>
</dbReference>
<dbReference type="InterPro" id="IPR011335">
    <property type="entry name" value="Restrct_endonuc-II-like"/>
</dbReference>
<gene>
    <name evidence="3" type="ORF">FL583_10305</name>
</gene>